<organism evidence="1 2">
    <name type="scientific">Bacillus thuringiensis</name>
    <dbReference type="NCBI Taxonomy" id="1428"/>
    <lineage>
        <taxon>Bacteria</taxon>
        <taxon>Bacillati</taxon>
        <taxon>Bacillota</taxon>
        <taxon>Bacilli</taxon>
        <taxon>Bacillales</taxon>
        <taxon>Bacillaceae</taxon>
        <taxon>Bacillus</taxon>
        <taxon>Bacillus cereus group</taxon>
    </lineage>
</organism>
<sequence>METDTRYRVMEETKTDKTIIADNLSYLTVLDSLSNISAQFPERRFYMEPSSNIVNLHIQVGNIPNLKDGRTFDQSTKTTYHLLDMRMMDELLKQMNINALQIGDQLEIQIKINRK</sequence>
<dbReference type="EMBL" id="NTUS01000026">
    <property type="protein sequence ID" value="PFB07895.1"/>
    <property type="molecule type" value="Genomic_DNA"/>
</dbReference>
<evidence type="ECO:0000313" key="2">
    <source>
        <dbReference type="Proteomes" id="UP000220397"/>
    </source>
</evidence>
<accession>A0A9X6VBZ3</accession>
<gene>
    <name evidence="1" type="ORF">CN398_09160</name>
</gene>
<dbReference type="AlphaFoldDB" id="A0A9X6VBZ3"/>
<evidence type="ECO:0000313" key="1">
    <source>
        <dbReference type="EMBL" id="PFB07895.1"/>
    </source>
</evidence>
<name>A0A9X6VBZ3_BACTU</name>
<dbReference type="Proteomes" id="UP000220397">
    <property type="component" value="Unassembled WGS sequence"/>
</dbReference>
<comment type="caution">
    <text evidence="1">The sequence shown here is derived from an EMBL/GenBank/DDBJ whole genome shotgun (WGS) entry which is preliminary data.</text>
</comment>
<protein>
    <submittedName>
        <fullName evidence="1">Uncharacterized protein</fullName>
    </submittedName>
</protein>
<proteinExistence type="predicted"/>
<reference evidence="1 2" key="1">
    <citation type="submission" date="2017-09" db="EMBL/GenBank/DDBJ databases">
        <title>Large-scale bioinformatics analysis of Bacillus genomes uncovers conserved roles of natural products in bacterial physiology.</title>
        <authorList>
            <consortium name="Agbiome Team Llc"/>
            <person name="Bleich R.M."/>
            <person name="Kirk G.J."/>
            <person name="Santa Maria K.C."/>
            <person name="Allen S.E."/>
            <person name="Farag S."/>
            <person name="Shank E.A."/>
            <person name="Bowers A."/>
        </authorList>
    </citation>
    <scope>NUCLEOTIDE SEQUENCE [LARGE SCALE GENOMIC DNA]</scope>
    <source>
        <strain evidence="1 2">AFS015413</strain>
    </source>
</reference>
<dbReference type="RefSeq" id="WP_098368769.1">
    <property type="nucleotide sequence ID" value="NZ_JARSYC010000018.1"/>
</dbReference>